<dbReference type="Pfam" id="PF24818">
    <property type="entry name" value="PH_TRF2_HOY1"/>
    <property type="match status" value="1"/>
</dbReference>
<name>A0ABD1H5D6_SALDI</name>
<evidence type="ECO:0000313" key="3">
    <source>
        <dbReference type="EMBL" id="KAL1551632.1"/>
    </source>
</evidence>
<dbReference type="PANTHER" id="PTHR33494">
    <property type="entry name" value="OS02G0793800 PROTEIN"/>
    <property type="match status" value="1"/>
</dbReference>
<gene>
    <name evidence="3" type="ORF">AAHA92_19450</name>
</gene>
<feature type="compositionally biased region" description="Low complexity" evidence="1">
    <location>
        <begin position="233"/>
        <end position="244"/>
    </location>
</feature>
<evidence type="ECO:0000256" key="1">
    <source>
        <dbReference type="SAM" id="MobiDB-lite"/>
    </source>
</evidence>
<evidence type="ECO:0000259" key="2">
    <source>
        <dbReference type="Pfam" id="PF24818"/>
    </source>
</evidence>
<keyword evidence="4" id="KW-1185">Reference proteome</keyword>
<dbReference type="EMBL" id="JBEAFC010000007">
    <property type="protein sequence ID" value="KAL1551632.1"/>
    <property type="molecule type" value="Genomic_DNA"/>
</dbReference>
<proteinExistence type="predicted"/>
<feature type="compositionally biased region" description="Polar residues" evidence="1">
    <location>
        <begin position="1"/>
        <end position="24"/>
    </location>
</feature>
<dbReference type="PANTHER" id="PTHR33494:SF5">
    <property type="entry name" value="F10A16.6 PROTEIN"/>
    <property type="match status" value="1"/>
</dbReference>
<accession>A0ABD1H5D6</accession>
<feature type="domain" description="TRF2/HOY1 PH-like" evidence="2">
    <location>
        <begin position="82"/>
        <end position="200"/>
    </location>
</feature>
<feature type="region of interest" description="Disordered" evidence="1">
    <location>
        <begin position="230"/>
        <end position="273"/>
    </location>
</feature>
<dbReference type="InterPro" id="IPR057939">
    <property type="entry name" value="TRF2_HOY1_PH"/>
</dbReference>
<dbReference type="Proteomes" id="UP001567538">
    <property type="component" value="Unassembled WGS sequence"/>
</dbReference>
<sequence length="273" mass="30628">MEENSQCSPPFNRQFSMEENSQGSPPFVLPDLEEIKSMPLPIGLKLDITESFIKEVESVLSRAASHKVGVGSHHEDKMKASHFPITTFTVGNWKRESSRQGDLTAKFCCAKKKLVWKFLDGPLMSKMEVSWFDITAIKAVMTPNESVFLRVQLAKPPLFFRGITPQPGKHSNWEPADDFTNGQAHLCMIHEATFPPGVLDKHYEELLMDNEHLAELSRRPFRKHDDRLTELGSVDSSSQNSSVVTDEHLDERNDMVGGGNEASSISHAPQARP</sequence>
<dbReference type="AlphaFoldDB" id="A0ABD1H5D6"/>
<protein>
    <recommendedName>
        <fullName evidence="2">TRF2/HOY1 PH-like domain-containing protein</fullName>
    </recommendedName>
</protein>
<comment type="caution">
    <text evidence="3">The sequence shown here is derived from an EMBL/GenBank/DDBJ whole genome shotgun (WGS) entry which is preliminary data.</text>
</comment>
<feature type="region of interest" description="Disordered" evidence="1">
    <location>
        <begin position="1"/>
        <end position="26"/>
    </location>
</feature>
<organism evidence="3 4">
    <name type="scientific">Salvia divinorum</name>
    <name type="common">Maria pastora</name>
    <name type="synonym">Diviner's sage</name>
    <dbReference type="NCBI Taxonomy" id="28513"/>
    <lineage>
        <taxon>Eukaryota</taxon>
        <taxon>Viridiplantae</taxon>
        <taxon>Streptophyta</taxon>
        <taxon>Embryophyta</taxon>
        <taxon>Tracheophyta</taxon>
        <taxon>Spermatophyta</taxon>
        <taxon>Magnoliopsida</taxon>
        <taxon>eudicotyledons</taxon>
        <taxon>Gunneridae</taxon>
        <taxon>Pentapetalae</taxon>
        <taxon>asterids</taxon>
        <taxon>lamiids</taxon>
        <taxon>Lamiales</taxon>
        <taxon>Lamiaceae</taxon>
        <taxon>Nepetoideae</taxon>
        <taxon>Mentheae</taxon>
        <taxon>Salviinae</taxon>
        <taxon>Salvia</taxon>
        <taxon>Salvia subgen. Calosphace</taxon>
    </lineage>
</organism>
<evidence type="ECO:0000313" key="4">
    <source>
        <dbReference type="Proteomes" id="UP001567538"/>
    </source>
</evidence>
<reference evidence="3 4" key="1">
    <citation type="submission" date="2024-06" db="EMBL/GenBank/DDBJ databases">
        <title>A chromosome level genome sequence of Diviner's sage (Salvia divinorum).</title>
        <authorList>
            <person name="Ford S.A."/>
            <person name="Ro D.-K."/>
            <person name="Ness R.W."/>
            <person name="Phillips M.A."/>
        </authorList>
    </citation>
    <scope>NUCLEOTIDE SEQUENCE [LARGE SCALE GENOMIC DNA]</scope>
    <source>
        <strain evidence="3">SAF-2024a</strain>
        <tissue evidence="3">Leaf</tissue>
    </source>
</reference>
<feature type="compositionally biased region" description="Basic and acidic residues" evidence="1">
    <location>
        <begin position="245"/>
        <end position="254"/>
    </location>
</feature>